<evidence type="ECO:0000313" key="2">
    <source>
        <dbReference type="EMBL" id="MVM36140.1"/>
    </source>
</evidence>
<dbReference type="RefSeq" id="WP_157590938.1">
    <property type="nucleotide sequence ID" value="NZ_WPIN01000031.1"/>
</dbReference>
<evidence type="ECO:0000256" key="1">
    <source>
        <dbReference type="SAM" id="MobiDB-lite"/>
    </source>
</evidence>
<sequence length="468" mass="51603">MSLEIRLNGQAVDLTPGLQVSLELVNPYLVYEDILSSSSTVPALPATNRNRIIMGFPDLLQSDALGMRYDCEKYYNGQLLQSGVAILTESAETFALTVVQPLGELFGDLQTKTLPEIPFGTLALPVVLTPVLQSFGRDVLAFPSILNADFYGSNGGAISYSGMVNNYTAGAYATAGPVVPMPFLKEILLRLAELTGVTLSGQFLDDPDLSQLLLYNTRALDGRTTIDLRQHLPEMSIPVFFLELRKLFNLAMSVDTVDRSIRLDFTDSFHKAATSIDWSKKALKTFKKRPEMARRLQLGSEQDSNDALTKDKPDSLTDYLTPEIDSETTISPLTSKFSTLLTDPATGLAITKQAGITEQFSQLANKFGPRLLFWNGVVNGQPTATASRGNYSLYWKGPQGLAATFWPMTEQNRTRRFYVERSLDLTEVDLARLDFSKKVHINGMDYFIANVAISLPIKSPATVLLLKA</sequence>
<reference evidence="2 3" key="1">
    <citation type="submission" date="2019-12" db="EMBL/GenBank/DDBJ databases">
        <title>Spirosoma sp. HMF4905 genome sequencing and assembly.</title>
        <authorList>
            <person name="Kang H."/>
            <person name="Cha I."/>
            <person name="Kim H."/>
            <person name="Joh K."/>
        </authorList>
    </citation>
    <scope>NUCLEOTIDE SEQUENCE [LARGE SCALE GENOMIC DNA]</scope>
    <source>
        <strain evidence="2 3">HMF4905</strain>
    </source>
</reference>
<dbReference type="AlphaFoldDB" id="A0A7K1SQW5"/>
<comment type="caution">
    <text evidence="2">The sequence shown here is derived from an EMBL/GenBank/DDBJ whole genome shotgun (WGS) entry which is preliminary data.</text>
</comment>
<gene>
    <name evidence="2" type="ORF">GO755_39375</name>
</gene>
<dbReference type="Proteomes" id="UP000436006">
    <property type="component" value="Unassembled WGS sequence"/>
</dbReference>
<dbReference type="EMBL" id="WPIN01000031">
    <property type="protein sequence ID" value="MVM36140.1"/>
    <property type="molecule type" value="Genomic_DNA"/>
</dbReference>
<protein>
    <submittedName>
        <fullName evidence="2">Uncharacterized protein</fullName>
    </submittedName>
</protein>
<accession>A0A7K1SQW5</accession>
<evidence type="ECO:0000313" key="3">
    <source>
        <dbReference type="Proteomes" id="UP000436006"/>
    </source>
</evidence>
<proteinExistence type="predicted"/>
<organism evidence="2 3">
    <name type="scientific">Spirosoma arboris</name>
    <dbReference type="NCBI Taxonomy" id="2682092"/>
    <lineage>
        <taxon>Bacteria</taxon>
        <taxon>Pseudomonadati</taxon>
        <taxon>Bacteroidota</taxon>
        <taxon>Cytophagia</taxon>
        <taxon>Cytophagales</taxon>
        <taxon>Cytophagaceae</taxon>
        <taxon>Spirosoma</taxon>
    </lineage>
</organism>
<keyword evidence="3" id="KW-1185">Reference proteome</keyword>
<feature type="region of interest" description="Disordered" evidence="1">
    <location>
        <begin position="295"/>
        <end position="321"/>
    </location>
</feature>
<name>A0A7K1SQW5_9BACT</name>